<reference evidence="2" key="1">
    <citation type="submission" date="2016-10" db="EMBL/GenBank/DDBJ databases">
        <authorList>
            <person name="Varghese N."/>
            <person name="Submissions S."/>
        </authorList>
    </citation>
    <scope>NUCLEOTIDE SEQUENCE [LARGE SCALE GENOMIC DNA]</scope>
    <source>
        <strain evidence="2">DSM 44232</strain>
    </source>
</reference>
<name>A0A1I6EHC0_9PSEU</name>
<evidence type="ECO:0000313" key="1">
    <source>
        <dbReference type="EMBL" id="SFR17150.1"/>
    </source>
</evidence>
<evidence type="ECO:0000313" key="2">
    <source>
        <dbReference type="Proteomes" id="UP000198583"/>
    </source>
</evidence>
<organism evidence="1 2">
    <name type="scientific">Lentzea waywayandensis</name>
    <dbReference type="NCBI Taxonomy" id="84724"/>
    <lineage>
        <taxon>Bacteria</taxon>
        <taxon>Bacillati</taxon>
        <taxon>Actinomycetota</taxon>
        <taxon>Actinomycetes</taxon>
        <taxon>Pseudonocardiales</taxon>
        <taxon>Pseudonocardiaceae</taxon>
        <taxon>Lentzea</taxon>
    </lineage>
</organism>
<proteinExistence type="predicted"/>
<dbReference type="AlphaFoldDB" id="A0A1I6EHC0"/>
<dbReference type="EMBL" id="FOYL01000004">
    <property type="protein sequence ID" value="SFR17150.1"/>
    <property type="molecule type" value="Genomic_DNA"/>
</dbReference>
<protein>
    <submittedName>
        <fullName evidence="1">Uncharacterized protein</fullName>
    </submittedName>
</protein>
<gene>
    <name evidence="1" type="ORF">SAMN04488564_104517</name>
</gene>
<dbReference type="OrthoDB" id="3692900at2"/>
<accession>A0A1I6EHC0</accession>
<keyword evidence="2" id="KW-1185">Reference proteome</keyword>
<dbReference type="Proteomes" id="UP000198583">
    <property type="component" value="Unassembled WGS sequence"/>
</dbReference>
<sequence>MSPDLRDRLLRLNLDHADGTIDPEQVVWLACDLLIAGLDSPALQELAGESPARLTKREAGALVNQVLVELGVTLMTEEEADWYLGRETARKILAGAPRTEWKNATWRITTRVNDEYDGVYAAFNTYEYDPEPFRGYVREYLRLAEERLTRW</sequence>
<dbReference type="RefSeq" id="WP_093595054.1">
    <property type="nucleotide sequence ID" value="NZ_FOYL01000004.1"/>
</dbReference>